<dbReference type="PANTHER" id="PTHR46167:SF1">
    <property type="entry name" value="N-LYSINE METHYLTRANSFERASE KMT5A"/>
    <property type="match status" value="1"/>
</dbReference>
<dbReference type="SUPFAM" id="SSF82199">
    <property type="entry name" value="SET domain"/>
    <property type="match status" value="1"/>
</dbReference>
<dbReference type="GO" id="GO:0005634">
    <property type="term" value="C:nucleus"/>
    <property type="evidence" value="ECO:0007669"/>
    <property type="project" value="TreeGrafter"/>
</dbReference>
<dbReference type="Pfam" id="PF00856">
    <property type="entry name" value="SET"/>
    <property type="match status" value="1"/>
</dbReference>
<feature type="domain" description="SET" evidence="2">
    <location>
        <begin position="289"/>
        <end position="417"/>
    </location>
</feature>
<dbReference type="InterPro" id="IPR046341">
    <property type="entry name" value="SET_dom_sf"/>
</dbReference>
<name>A0A0G4ETF6_VITBC</name>
<gene>
    <name evidence="3" type="ORF">Vbra_22543</name>
</gene>
<dbReference type="InParanoid" id="A0A0G4ETF6"/>
<dbReference type="InterPro" id="IPR001214">
    <property type="entry name" value="SET_dom"/>
</dbReference>
<dbReference type="VEuPathDB" id="CryptoDB:Vbra_22543"/>
<proteinExistence type="predicted"/>
<dbReference type="InterPro" id="IPR051760">
    <property type="entry name" value="KMT5A"/>
</dbReference>
<dbReference type="PROSITE" id="PS50280">
    <property type="entry name" value="SET"/>
    <property type="match status" value="1"/>
</dbReference>
<dbReference type="STRING" id="1169540.A0A0G4ETF6"/>
<dbReference type="GO" id="GO:0005700">
    <property type="term" value="C:polytene chromosome"/>
    <property type="evidence" value="ECO:0007669"/>
    <property type="project" value="TreeGrafter"/>
</dbReference>
<dbReference type="PANTHER" id="PTHR46167">
    <property type="entry name" value="N-LYSINE METHYLTRANSFERASE KMT5A"/>
    <property type="match status" value="1"/>
</dbReference>
<dbReference type="Gene3D" id="2.170.270.10">
    <property type="entry name" value="SET domain"/>
    <property type="match status" value="1"/>
</dbReference>
<dbReference type="Proteomes" id="UP000041254">
    <property type="component" value="Unassembled WGS sequence"/>
</dbReference>
<accession>A0A0G4ETF6</accession>
<sequence>MTESTRTNPDDSPLSQGESNGGGLHQLCVEEPMHSTHRKRGREGSVKQTPVARPRREQKLPSRFCNDHIFSFEGYSAPKTKAKKPATEAESRRTRGKATSMEWEGPPGLEDALDMMGEFDDLLTLEPRRKTKRAAGKRVRAKPPAPASRRIKKKTPPGVIKKVNKEDGIVPGPPIHKKAAKKPAASDDALARKLDKLFAQAKEDQRKMCMALDAGSRPRRRSPSKRFTADGRERRVPTSQRFSSDTEALDRLLDDHLEADGTPRCGVKSLMSNARGAVYQACLSRGYRAPVKIVSSGDAGLCVLAGKDLEKGEYVCEYEGELVTEATAKEREQQYAQMGKGCYIFTFSLNNSRWCVDATDDSMAAAWGPGRLVNHSITPNLVGRAYLDTNQSPPKPRLCFVCRQDVDKGDELLVDYNERDPQAVKAFPWLLSS</sequence>
<feature type="region of interest" description="Disordered" evidence="1">
    <location>
        <begin position="1"/>
        <end position="64"/>
    </location>
</feature>
<dbReference type="SMART" id="SM00317">
    <property type="entry name" value="SET"/>
    <property type="match status" value="1"/>
</dbReference>
<protein>
    <recommendedName>
        <fullName evidence="2">SET domain-containing protein</fullName>
    </recommendedName>
</protein>
<evidence type="ECO:0000259" key="2">
    <source>
        <dbReference type="PROSITE" id="PS50280"/>
    </source>
</evidence>
<dbReference type="OrthoDB" id="347510at2759"/>
<feature type="region of interest" description="Disordered" evidence="1">
    <location>
        <begin position="214"/>
        <end position="243"/>
    </location>
</feature>
<feature type="region of interest" description="Disordered" evidence="1">
    <location>
        <begin position="125"/>
        <end position="186"/>
    </location>
</feature>
<feature type="compositionally biased region" description="Basic and acidic residues" evidence="1">
    <location>
        <begin position="227"/>
        <end position="236"/>
    </location>
</feature>
<reference evidence="3 4" key="1">
    <citation type="submission" date="2014-11" db="EMBL/GenBank/DDBJ databases">
        <authorList>
            <person name="Zhu J."/>
            <person name="Qi W."/>
            <person name="Song R."/>
        </authorList>
    </citation>
    <scope>NUCLEOTIDE SEQUENCE [LARGE SCALE GENOMIC DNA]</scope>
</reference>
<feature type="compositionally biased region" description="Basic residues" evidence="1">
    <location>
        <begin position="129"/>
        <end position="141"/>
    </location>
</feature>
<dbReference type="GO" id="GO:0042799">
    <property type="term" value="F:histone H4K20 methyltransferase activity"/>
    <property type="evidence" value="ECO:0007669"/>
    <property type="project" value="TreeGrafter"/>
</dbReference>
<evidence type="ECO:0000313" key="3">
    <source>
        <dbReference type="EMBL" id="CEM01889.1"/>
    </source>
</evidence>
<keyword evidence="4" id="KW-1185">Reference proteome</keyword>
<feature type="region of interest" description="Disordered" evidence="1">
    <location>
        <begin position="76"/>
        <end position="111"/>
    </location>
</feature>
<evidence type="ECO:0000313" key="4">
    <source>
        <dbReference type="Proteomes" id="UP000041254"/>
    </source>
</evidence>
<dbReference type="OMA" id="EHDEYEN"/>
<dbReference type="GO" id="GO:0006357">
    <property type="term" value="P:regulation of transcription by RNA polymerase II"/>
    <property type="evidence" value="ECO:0007669"/>
    <property type="project" value="TreeGrafter"/>
</dbReference>
<organism evidence="3 4">
    <name type="scientific">Vitrella brassicaformis (strain CCMP3155)</name>
    <dbReference type="NCBI Taxonomy" id="1169540"/>
    <lineage>
        <taxon>Eukaryota</taxon>
        <taxon>Sar</taxon>
        <taxon>Alveolata</taxon>
        <taxon>Colpodellida</taxon>
        <taxon>Vitrellaceae</taxon>
        <taxon>Vitrella</taxon>
    </lineage>
</organism>
<evidence type="ECO:0000256" key="1">
    <source>
        <dbReference type="SAM" id="MobiDB-lite"/>
    </source>
</evidence>
<dbReference type="EMBL" id="CDMY01000312">
    <property type="protein sequence ID" value="CEM01889.1"/>
    <property type="molecule type" value="Genomic_DNA"/>
</dbReference>
<dbReference type="AlphaFoldDB" id="A0A0G4ETF6"/>